<feature type="transmembrane region" description="Helical" evidence="5">
    <location>
        <begin position="44"/>
        <end position="66"/>
    </location>
</feature>
<evidence type="ECO:0000256" key="1">
    <source>
        <dbReference type="ARBA" id="ARBA00004141"/>
    </source>
</evidence>
<gene>
    <name evidence="6" type="ORF">BPOR_0779g00040</name>
</gene>
<reference evidence="6 7" key="1">
    <citation type="submission" date="2017-12" db="EMBL/GenBank/DDBJ databases">
        <title>Comparative genomics of Botrytis spp.</title>
        <authorList>
            <person name="Valero-Jimenez C.A."/>
            <person name="Tapia P."/>
            <person name="Veloso J."/>
            <person name="Silva-Moreno E."/>
            <person name="Staats M."/>
            <person name="Valdes J.H."/>
            <person name="Van Kan J.A.L."/>
        </authorList>
    </citation>
    <scope>NUCLEOTIDE SEQUENCE [LARGE SCALE GENOMIC DNA]</scope>
    <source>
        <strain evidence="6 7">MUCL3349</strain>
    </source>
</reference>
<dbReference type="PANTHER" id="PTHR31465:SF9">
    <property type="entry name" value="SPHINGOID LONG-CHAIN BASE TRANSPORTER RSB1"/>
    <property type="match status" value="1"/>
</dbReference>
<feature type="transmembrane region" description="Helical" evidence="5">
    <location>
        <begin position="227"/>
        <end position="248"/>
    </location>
</feature>
<accession>A0A4Z1KAK4</accession>
<evidence type="ECO:0000313" key="6">
    <source>
        <dbReference type="EMBL" id="TGO82680.1"/>
    </source>
</evidence>
<name>A0A4Z1KAK4_9HELO</name>
<sequence length="334" mass="36671">MSNLTHSDGIGGGYGNATLIKNPELCTLTTCDLSLSSFEYRPTVVGNALFAGLFGVFCIAQVALGIKYKTWGYTLGIILGLLLEIMGYIARVLINIYPFNNDYFLMYLITLTIAPAFLTAGIYLCLSRIVIVYGKEISRFRPGTYTIIFCTCDIISLVLQAAGGAIASTADTLDDKDLGKNIMLAGLAFQVFSLVLFAILCAEFAWRVRCADGHWNARYYELVSSTLFKSFLGGLFLATVTILIRSIYRCIELSGGFNGPLFIGHEVEYMILEPVMITIAVAALTILHPGIAMKGAWLEANFKFRSKHEGMEQLKRVSAGSDIELETGKVFTRD</sequence>
<protein>
    <recommendedName>
        <fullName evidence="8">RTA1 like protein</fullName>
    </recommendedName>
</protein>
<dbReference type="STRING" id="87229.A0A4Z1KAK4"/>
<evidence type="ECO:0008006" key="8">
    <source>
        <dbReference type="Google" id="ProtNLM"/>
    </source>
</evidence>
<dbReference type="Proteomes" id="UP000297280">
    <property type="component" value="Unassembled WGS sequence"/>
</dbReference>
<organism evidence="6 7">
    <name type="scientific">Botrytis porri</name>
    <dbReference type="NCBI Taxonomy" id="87229"/>
    <lineage>
        <taxon>Eukaryota</taxon>
        <taxon>Fungi</taxon>
        <taxon>Dikarya</taxon>
        <taxon>Ascomycota</taxon>
        <taxon>Pezizomycotina</taxon>
        <taxon>Leotiomycetes</taxon>
        <taxon>Helotiales</taxon>
        <taxon>Sclerotiniaceae</taxon>
        <taxon>Botrytis</taxon>
    </lineage>
</organism>
<evidence type="ECO:0000256" key="5">
    <source>
        <dbReference type="SAM" id="Phobius"/>
    </source>
</evidence>
<feature type="transmembrane region" description="Helical" evidence="5">
    <location>
        <begin position="73"/>
        <end position="97"/>
    </location>
</feature>
<dbReference type="GO" id="GO:0005886">
    <property type="term" value="C:plasma membrane"/>
    <property type="evidence" value="ECO:0007669"/>
    <property type="project" value="TreeGrafter"/>
</dbReference>
<comment type="subcellular location">
    <subcellularLocation>
        <location evidence="1">Membrane</location>
        <topology evidence="1">Multi-pass membrane protein</topology>
    </subcellularLocation>
</comment>
<feature type="transmembrane region" description="Helical" evidence="5">
    <location>
        <begin position="147"/>
        <end position="170"/>
    </location>
</feature>
<dbReference type="InterPro" id="IPR007568">
    <property type="entry name" value="RTA1"/>
</dbReference>
<keyword evidence="2 5" id="KW-0812">Transmembrane</keyword>
<keyword evidence="4 5" id="KW-0472">Membrane</keyword>
<dbReference type="OrthoDB" id="4521223at2759"/>
<keyword evidence="3 5" id="KW-1133">Transmembrane helix</keyword>
<dbReference type="PANTHER" id="PTHR31465">
    <property type="entry name" value="PROTEIN RTA1-RELATED"/>
    <property type="match status" value="1"/>
</dbReference>
<dbReference type="GO" id="GO:0000324">
    <property type="term" value="C:fungal-type vacuole"/>
    <property type="evidence" value="ECO:0007669"/>
    <property type="project" value="TreeGrafter"/>
</dbReference>
<feature type="transmembrane region" description="Helical" evidence="5">
    <location>
        <begin position="268"/>
        <end position="287"/>
    </location>
</feature>
<evidence type="ECO:0000256" key="4">
    <source>
        <dbReference type="ARBA" id="ARBA00023136"/>
    </source>
</evidence>
<dbReference type="AlphaFoldDB" id="A0A4Z1KAK4"/>
<dbReference type="EMBL" id="PQXO01000776">
    <property type="protein sequence ID" value="TGO82680.1"/>
    <property type="molecule type" value="Genomic_DNA"/>
</dbReference>
<proteinExistence type="predicted"/>
<evidence type="ECO:0000313" key="7">
    <source>
        <dbReference type="Proteomes" id="UP000297280"/>
    </source>
</evidence>
<evidence type="ECO:0000256" key="2">
    <source>
        <dbReference type="ARBA" id="ARBA00022692"/>
    </source>
</evidence>
<feature type="transmembrane region" description="Helical" evidence="5">
    <location>
        <begin position="182"/>
        <end position="206"/>
    </location>
</feature>
<keyword evidence="7" id="KW-1185">Reference proteome</keyword>
<comment type="caution">
    <text evidence="6">The sequence shown here is derived from an EMBL/GenBank/DDBJ whole genome shotgun (WGS) entry which is preliminary data.</text>
</comment>
<feature type="transmembrane region" description="Helical" evidence="5">
    <location>
        <begin position="103"/>
        <end position="126"/>
    </location>
</feature>
<dbReference type="Pfam" id="PF04479">
    <property type="entry name" value="RTA1"/>
    <property type="match status" value="1"/>
</dbReference>
<evidence type="ECO:0000256" key="3">
    <source>
        <dbReference type="ARBA" id="ARBA00022989"/>
    </source>
</evidence>